<reference evidence="6" key="2">
    <citation type="submission" date="2022-06" db="EMBL/GenBank/DDBJ databases">
        <title>Thermospira aquatica gen. nov., sp. nov.</title>
        <authorList>
            <person name="Ben Ali Gam Z."/>
            <person name="Labat M."/>
        </authorList>
    </citation>
    <scope>NUCLEOTIDE SEQUENCE</scope>
    <source>
        <strain evidence="6">F1F22</strain>
    </source>
</reference>
<dbReference type="InterPro" id="IPR023874">
    <property type="entry name" value="DNA_rSAM_put"/>
</dbReference>
<gene>
    <name evidence="6" type="ORF">KDW03_01210</name>
</gene>
<evidence type="ECO:0000256" key="5">
    <source>
        <dbReference type="ARBA" id="ARBA00023014"/>
    </source>
</evidence>
<dbReference type="Proteomes" id="UP001056539">
    <property type="component" value="Chromosome"/>
</dbReference>
<dbReference type="InterPro" id="IPR058240">
    <property type="entry name" value="rSAM_sf"/>
</dbReference>
<evidence type="ECO:0000313" key="7">
    <source>
        <dbReference type="Proteomes" id="UP001056539"/>
    </source>
</evidence>
<evidence type="ECO:0000256" key="1">
    <source>
        <dbReference type="ARBA" id="ARBA00001966"/>
    </source>
</evidence>
<dbReference type="SFLD" id="SFLDS00029">
    <property type="entry name" value="Radical_SAM"/>
    <property type="match status" value="1"/>
</dbReference>
<dbReference type="InterPro" id="IPR013785">
    <property type="entry name" value="Aldolase_TIM"/>
</dbReference>
<dbReference type="GO" id="GO:0051536">
    <property type="term" value="F:iron-sulfur cluster binding"/>
    <property type="evidence" value="ECO:0007669"/>
    <property type="project" value="UniProtKB-KW"/>
</dbReference>
<dbReference type="Gene3D" id="3.20.20.70">
    <property type="entry name" value="Aldolase class I"/>
    <property type="match status" value="1"/>
</dbReference>
<keyword evidence="4" id="KW-0408">Iron</keyword>
<dbReference type="KEGG" id="taqu:KDW03_01210"/>
<dbReference type="NCBIfam" id="TIGR03916">
    <property type="entry name" value="rSAM_link_UDG"/>
    <property type="match status" value="1"/>
</dbReference>
<dbReference type="PANTHER" id="PTHR21180">
    <property type="entry name" value="ENDONUCLEASE/EXONUCLEASE/PHOSPHATASE FAMILY DOMAIN-CONTAINING PROTEIN 1"/>
    <property type="match status" value="1"/>
</dbReference>
<keyword evidence="7" id="KW-1185">Reference proteome</keyword>
<dbReference type="PANTHER" id="PTHR21180:SF9">
    <property type="entry name" value="TYPE II SECRETION SYSTEM PROTEIN K"/>
    <property type="match status" value="1"/>
</dbReference>
<keyword evidence="2" id="KW-0949">S-adenosyl-L-methionine</keyword>
<dbReference type="EMBL" id="CP073355">
    <property type="protein sequence ID" value="URA10450.1"/>
    <property type="molecule type" value="Genomic_DNA"/>
</dbReference>
<dbReference type="Gene3D" id="1.10.150.320">
    <property type="entry name" value="Photosystem II 12 kDa extrinsic protein"/>
    <property type="match status" value="1"/>
</dbReference>
<name>A0AAX3BEA1_9SPIR</name>
<organism evidence="6 7">
    <name type="scientific">Thermospira aquatica</name>
    <dbReference type="NCBI Taxonomy" id="2828656"/>
    <lineage>
        <taxon>Bacteria</taxon>
        <taxon>Pseudomonadati</taxon>
        <taxon>Spirochaetota</taxon>
        <taxon>Spirochaetia</taxon>
        <taxon>Brevinematales</taxon>
        <taxon>Thermospiraceae</taxon>
        <taxon>Thermospira</taxon>
    </lineage>
</organism>
<evidence type="ECO:0000256" key="3">
    <source>
        <dbReference type="ARBA" id="ARBA00022723"/>
    </source>
</evidence>
<dbReference type="InterPro" id="IPR051675">
    <property type="entry name" value="Endo/Exo/Phosphatase_dom_1"/>
</dbReference>
<protein>
    <submittedName>
        <fullName evidence="6">DNA modification/repair radical SAM protein</fullName>
    </submittedName>
</protein>
<dbReference type="InterPro" id="IPR007197">
    <property type="entry name" value="rSAM"/>
</dbReference>
<dbReference type="InterPro" id="IPR010994">
    <property type="entry name" value="RuvA_2-like"/>
</dbReference>
<proteinExistence type="predicted"/>
<dbReference type="GO" id="GO:0003824">
    <property type="term" value="F:catalytic activity"/>
    <property type="evidence" value="ECO:0007669"/>
    <property type="project" value="InterPro"/>
</dbReference>
<evidence type="ECO:0000313" key="6">
    <source>
        <dbReference type="EMBL" id="URA10450.1"/>
    </source>
</evidence>
<dbReference type="RefSeq" id="WP_271435577.1">
    <property type="nucleotide sequence ID" value="NZ_CP073355.1"/>
</dbReference>
<evidence type="ECO:0000256" key="4">
    <source>
        <dbReference type="ARBA" id="ARBA00023004"/>
    </source>
</evidence>
<reference evidence="6" key="1">
    <citation type="submission" date="2021-04" db="EMBL/GenBank/DDBJ databases">
        <authorList>
            <person name="Postec A."/>
        </authorList>
    </citation>
    <scope>NUCLEOTIDE SEQUENCE</scope>
    <source>
        <strain evidence="6">F1F22</strain>
    </source>
</reference>
<dbReference type="GO" id="GO:0046872">
    <property type="term" value="F:metal ion binding"/>
    <property type="evidence" value="ECO:0007669"/>
    <property type="project" value="UniProtKB-KW"/>
</dbReference>
<keyword evidence="3" id="KW-0479">Metal-binding</keyword>
<accession>A0AAX3BEA1</accession>
<dbReference type="SFLD" id="SFLDG01102">
    <property type="entry name" value="Uncharacterised_Radical_SAM_Su"/>
    <property type="match status" value="1"/>
</dbReference>
<evidence type="ECO:0000256" key="2">
    <source>
        <dbReference type="ARBA" id="ARBA00022691"/>
    </source>
</evidence>
<comment type="cofactor">
    <cofactor evidence="1">
        <name>[4Fe-4S] cluster</name>
        <dbReference type="ChEBI" id="CHEBI:49883"/>
    </cofactor>
</comment>
<dbReference type="CDD" id="cd01335">
    <property type="entry name" value="Radical_SAM"/>
    <property type="match status" value="1"/>
</dbReference>
<keyword evidence="5" id="KW-0411">Iron-sulfur</keyword>
<dbReference type="SUPFAM" id="SSF47781">
    <property type="entry name" value="RuvA domain 2-like"/>
    <property type="match status" value="1"/>
</dbReference>
<dbReference type="AlphaFoldDB" id="A0AAX3BEA1"/>
<dbReference type="SUPFAM" id="SSF102114">
    <property type="entry name" value="Radical SAM enzymes"/>
    <property type="match status" value="1"/>
</dbReference>
<sequence>MTIQEKLSLLAGAARYDASCASSGSERYVEKGIGSTLKAGICHSWSDDGRCISLLKVLLTNICIYDCAYCVNRRSNTIPRAIFTVDELVFLTMEFYRRNYIEGLFLSSGVFQSPDVTMQMMIDVVKKLRKEQGFYGYIHMKAIPGASLHLLDEAGKYVDRLSANIELPSEGALKKLAPEKNGKQVFSIMGYITDQRETLLAERKKGKKAPLYVPAGQSTQVIVGATPDTDKQILRLSHYLYQKIGLKRVYYSAYTPVNPDPRLPSLSTMPPLKREHRLYQADWLLRFYHFDVDELFDRKHDSLDERFDPKTWWALTHRDMFPVEVSTADYETLLRVPGIGVKSAKRIISARRYGALSFESLKKMGVVMKRAQFFITCQGISCSPLDLHSASLEDFLAREENSPQQLSLFKEPF</sequence>